<feature type="transmembrane region" description="Helical" evidence="2">
    <location>
        <begin position="59"/>
        <end position="80"/>
    </location>
</feature>
<proteinExistence type="predicted"/>
<keyword evidence="2" id="KW-1133">Transmembrane helix</keyword>
<dbReference type="Pfam" id="PF20151">
    <property type="entry name" value="DUF6533"/>
    <property type="match status" value="1"/>
</dbReference>
<evidence type="ECO:0000256" key="2">
    <source>
        <dbReference type="SAM" id="Phobius"/>
    </source>
</evidence>
<sequence>MDAISSDPYTLLSDLEKLYRGSCCAIAVLGFLFYDWLISLGDEVSLIWLSKGRRTIASAVYVFIRYTPIVDALICGIIVWTHRMLPVIQEIAASTFAALRIYAVSSKNRALAAITFLLLLVPSVMALISDVTLVDIKDLPDPFDCIMIVKTSDQFVMLSMISRGCSIAADLLVAGVTWWNAYRTRELGKGIKFRRSAGSVILHDGSLYFIILASLNVMQIIFLRLRLRDPFVVTSDVTLFTDPIASILVSHFLLNLRRVQHASDTASMPSIRIPTLPDIVTSFGGPVHPDFIEPHSPGMGMDFAEKRDSVGDSNGESGQTTSYSASLAGTPEPSTSCGAKSESASL</sequence>
<organism evidence="4 5">
    <name type="scientific">Lentinus tigrinus ALCF2SS1-6</name>
    <dbReference type="NCBI Taxonomy" id="1328759"/>
    <lineage>
        <taxon>Eukaryota</taxon>
        <taxon>Fungi</taxon>
        <taxon>Dikarya</taxon>
        <taxon>Basidiomycota</taxon>
        <taxon>Agaricomycotina</taxon>
        <taxon>Agaricomycetes</taxon>
        <taxon>Polyporales</taxon>
        <taxon>Polyporaceae</taxon>
        <taxon>Lentinus</taxon>
    </lineage>
</organism>
<dbReference type="Proteomes" id="UP000313359">
    <property type="component" value="Unassembled WGS sequence"/>
</dbReference>
<evidence type="ECO:0000313" key="4">
    <source>
        <dbReference type="EMBL" id="RPD58154.1"/>
    </source>
</evidence>
<keyword evidence="2" id="KW-0812">Transmembrane</keyword>
<dbReference type="OrthoDB" id="2802907at2759"/>
<feature type="domain" description="DUF6533" evidence="3">
    <location>
        <begin position="23"/>
        <end position="70"/>
    </location>
</feature>
<accession>A0A5C2S598</accession>
<evidence type="ECO:0000313" key="5">
    <source>
        <dbReference type="Proteomes" id="UP000313359"/>
    </source>
</evidence>
<dbReference type="AlphaFoldDB" id="A0A5C2S598"/>
<feature type="region of interest" description="Disordered" evidence="1">
    <location>
        <begin position="294"/>
        <end position="346"/>
    </location>
</feature>
<evidence type="ECO:0000256" key="1">
    <source>
        <dbReference type="SAM" id="MobiDB-lite"/>
    </source>
</evidence>
<gene>
    <name evidence="4" type="ORF">L227DRAFT_655116</name>
</gene>
<feature type="transmembrane region" description="Helical" evidence="2">
    <location>
        <begin position="18"/>
        <end position="38"/>
    </location>
</feature>
<keyword evidence="2" id="KW-0472">Membrane</keyword>
<evidence type="ECO:0000259" key="3">
    <source>
        <dbReference type="Pfam" id="PF20151"/>
    </source>
</evidence>
<feature type="transmembrane region" description="Helical" evidence="2">
    <location>
        <begin position="154"/>
        <end position="179"/>
    </location>
</feature>
<feature type="transmembrane region" description="Helical" evidence="2">
    <location>
        <begin position="86"/>
        <end position="103"/>
    </location>
</feature>
<protein>
    <recommendedName>
        <fullName evidence="3">DUF6533 domain-containing protein</fullName>
    </recommendedName>
</protein>
<feature type="compositionally biased region" description="Polar residues" evidence="1">
    <location>
        <begin position="311"/>
        <end position="346"/>
    </location>
</feature>
<dbReference type="EMBL" id="ML122277">
    <property type="protein sequence ID" value="RPD58154.1"/>
    <property type="molecule type" value="Genomic_DNA"/>
</dbReference>
<feature type="transmembrane region" description="Helical" evidence="2">
    <location>
        <begin position="110"/>
        <end position="134"/>
    </location>
</feature>
<name>A0A5C2S598_9APHY</name>
<keyword evidence="5" id="KW-1185">Reference proteome</keyword>
<dbReference type="InterPro" id="IPR045340">
    <property type="entry name" value="DUF6533"/>
</dbReference>
<reference evidence="4" key="1">
    <citation type="journal article" date="2018" name="Genome Biol. Evol.">
        <title>Genomics and development of Lentinus tigrinus, a white-rot wood-decaying mushroom with dimorphic fruiting bodies.</title>
        <authorList>
            <person name="Wu B."/>
            <person name="Xu Z."/>
            <person name="Knudson A."/>
            <person name="Carlson A."/>
            <person name="Chen N."/>
            <person name="Kovaka S."/>
            <person name="LaButti K."/>
            <person name="Lipzen A."/>
            <person name="Pennachio C."/>
            <person name="Riley R."/>
            <person name="Schakwitz W."/>
            <person name="Umezawa K."/>
            <person name="Ohm R.A."/>
            <person name="Grigoriev I.V."/>
            <person name="Nagy L.G."/>
            <person name="Gibbons J."/>
            <person name="Hibbett D."/>
        </authorList>
    </citation>
    <scope>NUCLEOTIDE SEQUENCE [LARGE SCALE GENOMIC DNA]</scope>
    <source>
        <strain evidence="4">ALCF2SS1-6</strain>
    </source>
</reference>
<feature type="transmembrane region" description="Helical" evidence="2">
    <location>
        <begin position="200"/>
        <end position="225"/>
    </location>
</feature>